<dbReference type="AlphaFoldDB" id="A0A7W9E780"/>
<evidence type="ECO:0000313" key="1">
    <source>
        <dbReference type="EMBL" id="MBB5660666.1"/>
    </source>
</evidence>
<protein>
    <submittedName>
        <fullName evidence="1">Post-segregation antitoxin (Ccd killing protein)</fullName>
    </submittedName>
</protein>
<dbReference type="Proteomes" id="UP000548978">
    <property type="component" value="Unassembled WGS sequence"/>
</dbReference>
<evidence type="ECO:0000313" key="2">
    <source>
        <dbReference type="Proteomes" id="UP000548978"/>
    </source>
</evidence>
<organism evidence="1 2">
    <name type="scientific">Brevundimonas halotolerans</name>
    <dbReference type="NCBI Taxonomy" id="69670"/>
    <lineage>
        <taxon>Bacteria</taxon>
        <taxon>Pseudomonadati</taxon>
        <taxon>Pseudomonadota</taxon>
        <taxon>Alphaproteobacteria</taxon>
        <taxon>Caulobacterales</taxon>
        <taxon>Caulobacteraceae</taxon>
        <taxon>Brevundimonas</taxon>
    </lineage>
</organism>
<dbReference type="EMBL" id="JACIJB010000004">
    <property type="protein sequence ID" value="MBB5660666.1"/>
    <property type="molecule type" value="Genomic_DNA"/>
</dbReference>
<accession>A0A7W9E780</accession>
<proteinExistence type="predicted"/>
<sequence length="45" mass="5036">MKALDLEFANEMLTGVGEEVDKTAPKRWRAEAAAEKAEAFRKGRL</sequence>
<keyword evidence="2" id="KW-1185">Reference proteome</keyword>
<comment type="caution">
    <text evidence="1">The sequence shown here is derived from an EMBL/GenBank/DDBJ whole genome shotgun (WGS) entry which is preliminary data.</text>
</comment>
<reference evidence="1 2" key="1">
    <citation type="submission" date="2020-08" db="EMBL/GenBank/DDBJ databases">
        <title>Genomic Encyclopedia of Type Strains, Phase IV (KMG-IV): sequencing the most valuable type-strain genomes for metagenomic binning, comparative biology and taxonomic classification.</title>
        <authorList>
            <person name="Goeker M."/>
        </authorList>
    </citation>
    <scope>NUCLEOTIDE SEQUENCE [LARGE SCALE GENOMIC DNA]</scope>
    <source>
        <strain evidence="1 2">DSM 24448</strain>
    </source>
</reference>
<name>A0A7W9E780_9CAUL</name>
<gene>
    <name evidence="1" type="ORF">FHS65_001412</name>
</gene>